<organism evidence="3 4">
    <name type="scientific">Neonectria ditissima</name>
    <dbReference type="NCBI Taxonomy" id="78410"/>
    <lineage>
        <taxon>Eukaryota</taxon>
        <taxon>Fungi</taxon>
        <taxon>Dikarya</taxon>
        <taxon>Ascomycota</taxon>
        <taxon>Pezizomycotina</taxon>
        <taxon>Sordariomycetes</taxon>
        <taxon>Hypocreomycetidae</taxon>
        <taxon>Hypocreales</taxon>
        <taxon>Nectriaceae</taxon>
        <taxon>Neonectria</taxon>
    </lineage>
</organism>
<keyword evidence="4" id="KW-1185">Reference proteome</keyword>
<protein>
    <submittedName>
        <fullName evidence="3">Uncharacterized protein</fullName>
    </submittedName>
</protein>
<name>A0A0P7BPJ5_9HYPO</name>
<evidence type="ECO:0000313" key="3">
    <source>
        <dbReference type="EMBL" id="KPM45878.1"/>
    </source>
</evidence>
<dbReference type="EMBL" id="LKCW01000004">
    <property type="protein sequence ID" value="KPM45878.1"/>
    <property type="molecule type" value="Genomic_DNA"/>
</dbReference>
<evidence type="ECO:0000256" key="2">
    <source>
        <dbReference type="SAM" id="Phobius"/>
    </source>
</evidence>
<dbReference type="Proteomes" id="UP000050424">
    <property type="component" value="Unassembled WGS sequence"/>
</dbReference>
<gene>
    <name evidence="3" type="ORF">AK830_g622</name>
</gene>
<keyword evidence="2" id="KW-0472">Membrane</keyword>
<reference evidence="3 4" key="1">
    <citation type="submission" date="2015-09" db="EMBL/GenBank/DDBJ databases">
        <title>Draft genome of a European isolate of the apple canker pathogen Neonectria ditissima.</title>
        <authorList>
            <person name="Gomez-Cortecero A."/>
            <person name="Harrison R.J."/>
            <person name="Armitage A.D."/>
        </authorList>
    </citation>
    <scope>NUCLEOTIDE SEQUENCE [LARGE SCALE GENOMIC DNA]</scope>
    <source>
        <strain evidence="3 4">R09/05</strain>
    </source>
</reference>
<sequence>MPPLQSLSPGRPAPRTSVIWNWALAFVCLLFLTFVFLGAAKLALRRGHEPEEQLLFKKQFQSASLLGGGVDHTGASILSAASDAQNLVPVGVAPFESSAAAPQLLPLENLAKGQERNVKALSGRLVTASNQSVATNLAAPGGPDQRGASNDAPRDSPEGVMPISLSLAVETVIGNTIDQ</sequence>
<dbReference type="OrthoDB" id="5985073at2759"/>
<accession>A0A0P7BPJ5</accession>
<proteinExistence type="predicted"/>
<dbReference type="AlphaFoldDB" id="A0A0P7BPJ5"/>
<comment type="caution">
    <text evidence="3">The sequence shown here is derived from an EMBL/GenBank/DDBJ whole genome shotgun (WGS) entry which is preliminary data.</text>
</comment>
<evidence type="ECO:0000256" key="1">
    <source>
        <dbReference type="SAM" id="MobiDB-lite"/>
    </source>
</evidence>
<feature type="transmembrane region" description="Helical" evidence="2">
    <location>
        <begin position="20"/>
        <end position="44"/>
    </location>
</feature>
<feature type="region of interest" description="Disordered" evidence="1">
    <location>
        <begin position="136"/>
        <end position="160"/>
    </location>
</feature>
<keyword evidence="2" id="KW-0812">Transmembrane</keyword>
<keyword evidence="2" id="KW-1133">Transmembrane helix</keyword>
<evidence type="ECO:0000313" key="4">
    <source>
        <dbReference type="Proteomes" id="UP000050424"/>
    </source>
</evidence>